<protein>
    <recommendedName>
        <fullName evidence="3">ASPIC/UnbV domain-containing protein</fullName>
    </recommendedName>
</protein>
<proteinExistence type="predicted"/>
<dbReference type="SUPFAM" id="SSF69318">
    <property type="entry name" value="Integrin alpha N-terminal domain"/>
    <property type="match status" value="1"/>
</dbReference>
<dbReference type="InterPro" id="IPR028994">
    <property type="entry name" value="Integrin_alpha_N"/>
</dbReference>
<keyword evidence="1" id="KW-0732">Signal</keyword>
<reference evidence="4 5" key="1">
    <citation type="journal article" date="2014" name="Int. J. Syst. Evol. Microbiol.">
        <title>Complete genome sequence of Corynebacterium casei LMG S-19264T (=DSM 44701T), isolated from a smear-ripened cheese.</title>
        <authorList>
            <consortium name="US DOE Joint Genome Institute (JGI-PGF)"/>
            <person name="Walter F."/>
            <person name="Albersmeier A."/>
            <person name="Kalinowski J."/>
            <person name="Ruckert C."/>
        </authorList>
    </citation>
    <scope>NUCLEOTIDE SEQUENCE [LARGE SCALE GENOMIC DNA]</scope>
    <source>
        <strain evidence="4 5">CGMCC 1.9161</strain>
    </source>
</reference>
<evidence type="ECO:0000313" key="5">
    <source>
        <dbReference type="Proteomes" id="UP000600449"/>
    </source>
</evidence>
<dbReference type="Proteomes" id="UP000600449">
    <property type="component" value="Unassembled WGS sequence"/>
</dbReference>
<dbReference type="Pfam" id="PF07593">
    <property type="entry name" value="UnbV_ASPIC"/>
    <property type="match status" value="1"/>
</dbReference>
<dbReference type="InterPro" id="IPR013517">
    <property type="entry name" value="FG-GAP"/>
</dbReference>
<evidence type="ECO:0000256" key="1">
    <source>
        <dbReference type="ARBA" id="ARBA00022729"/>
    </source>
</evidence>
<dbReference type="InterPro" id="IPR011519">
    <property type="entry name" value="UnbV_ASPIC"/>
</dbReference>
<evidence type="ECO:0000256" key="2">
    <source>
        <dbReference type="SAM" id="MobiDB-lite"/>
    </source>
</evidence>
<dbReference type="Gene3D" id="2.130.10.130">
    <property type="entry name" value="Integrin alpha, N-terminal"/>
    <property type="match status" value="1"/>
</dbReference>
<feature type="domain" description="ASPIC/UnbV" evidence="3">
    <location>
        <begin position="501"/>
        <end position="564"/>
    </location>
</feature>
<evidence type="ECO:0000313" key="4">
    <source>
        <dbReference type="EMBL" id="GGK39594.1"/>
    </source>
</evidence>
<feature type="region of interest" description="Disordered" evidence="2">
    <location>
        <begin position="1"/>
        <end position="47"/>
    </location>
</feature>
<dbReference type="PANTHER" id="PTHR16026:SF0">
    <property type="entry name" value="CARTILAGE ACIDIC PROTEIN 1"/>
    <property type="match status" value="1"/>
</dbReference>
<accession>A0A917V5B7</accession>
<sequence>MDEGRDVFSFPVGEGGSARSAETDGARRKACSAKPNEPRGTGRRRTPPLARFASLTLPYREGRALALPLAILLLAPLPAQAGEPVFVDRAGDLPVVHVYDGGWEHFVGGGVAVLDCNGDEKPDLYVAGGANPAALLVNVTEGPGAPIRFVEGAQDGALGGDTGVTGAYPLDVDGDGVLDLAVMRVGANRLLKGGPDCGFTDATAQWGFDAGERWSTAFSATWEPGRARPTLAIGNYVDRSDPNGPFEACDVNELHRPEGELYGAPVLLEPGFCALSILFSDWSRNGRPELRVSNDRHYYVRGGYEQMWRLDPLEERVAADGWPRISLWGMGIASRDVTGDGLSEVMLTSMGDQLMKLNRGDGYENAPYSIGTYAQRPFLGDDGRPSTGWHAEFGDVDNDGRADLFIAKGNVDQMPSNAMKDPNNLLMQTPEGIFVERAAEAGVATTDRARGAALADLDGDGRLDLVVVNRRAPLEIWQNATPETGAWLAVTPREAGPNVFAVGAFVEVRTARGVQVQEITVGGGHVGGRAGPLHFGLGPAEAAELRVIWPDGTASEWVEAPVARRFEAIRDGETLVLR</sequence>
<evidence type="ECO:0000259" key="3">
    <source>
        <dbReference type="Pfam" id="PF07593"/>
    </source>
</evidence>
<gene>
    <name evidence="4" type="ORF">GCM10011322_28390</name>
</gene>
<dbReference type="Pfam" id="PF13517">
    <property type="entry name" value="FG-GAP_3"/>
    <property type="match status" value="2"/>
</dbReference>
<comment type="caution">
    <text evidence="4">The sequence shown here is derived from an EMBL/GenBank/DDBJ whole genome shotgun (WGS) entry which is preliminary data.</text>
</comment>
<keyword evidence="5" id="KW-1185">Reference proteome</keyword>
<dbReference type="EMBL" id="BMMF01000008">
    <property type="protein sequence ID" value="GGK39594.1"/>
    <property type="molecule type" value="Genomic_DNA"/>
</dbReference>
<dbReference type="RefSeq" id="WP_188913887.1">
    <property type="nucleotide sequence ID" value="NZ_BMMF01000008.1"/>
</dbReference>
<organism evidence="4 5">
    <name type="scientific">Salinarimonas ramus</name>
    <dbReference type="NCBI Taxonomy" id="690164"/>
    <lineage>
        <taxon>Bacteria</taxon>
        <taxon>Pseudomonadati</taxon>
        <taxon>Pseudomonadota</taxon>
        <taxon>Alphaproteobacteria</taxon>
        <taxon>Hyphomicrobiales</taxon>
        <taxon>Salinarimonadaceae</taxon>
        <taxon>Salinarimonas</taxon>
    </lineage>
</organism>
<name>A0A917V5B7_9HYPH</name>
<dbReference type="PANTHER" id="PTHR16026">
    <property type="entry name" value="CARTILAGE ACIDIC PROTEIN 1"/>
    <property type="match status" value="1"/>
</dbReference>
<dbReference type="InterPro" id="IPR027039">
    <property type="entry name" value="Crtac1"/>
</dbReference>
<dbReference type="AlphaFoldDB" id="A0A917V5B7"/>